<accession>A0ABN6EZY4</accession>
<dbReference type="EMBL" id="AP024488">
    <property type="protein sequence ID" value="BCS94920.1"/>
    <property type="molecule type" value="Genomic_DNA"/>
</dbReference>
<dbReference type="RefSeq" id="WP_236891217.1">
    <property type="nucleotide sequence ID" value="NZ_AP024488.1"/>
</dbReference>
<gene>
    <name evidence="1" type="ORF">DSLASN_05520</name>
</gene>
<sequence length="63" mass="7127">MKITTLSKKAGVHPTTLYKAKAGLTFISPKLAEKLEDLTGIERGKWIWPEKYGDPWKQLKGVE</sequence>
<reference evidence="1 2" key="1">
    <citation type="submission" date="2021-02" db="EMBL/GenBank/DDBJ databases">
        <title>Complete genome of Desulfoluna sp. strain ASN36.</title>
        <authorList>
            <person name="Takahashi A."/>
            <person name="Kojima H."/>
            <person name="Fukui M."/>
        </authorList>
    </citation>
    <scope>NUCLEOTIDE SEQUENCE [LARGE SCALE GENOMIC DNA]</scope>
    <source>
        <strain evidence="1 2">ASN36</strain>
    </source>
</reference>
<organism evidence="1 2">
    <name type="scientific">Desulfoluna limicola</name>
    <dbReference type="NCBI Taxonomy" id="2810562"/>
    <lineage>
        <taxon>Bacteria</taxon>
        <taxon>Pseudomonadati</taxon>
        <taxon>Thermodesulfobacteriota</taxon>
        <taxon>Desulfobacteria</taxon>
        <taxon>Desulfobacterales</taxon>
        <taxon>Desulfolunaceae</taxon>
        <taxon>Desulfoluna</taxon>
    </lineage>
</organism>
<dbReference type="InterPro" id="IPR010982">
    <property type="entry name" value="Lambda_DNA-bd_dom_sf"/>
</dbReference>
<dbReference type="SUPFAM" id="SSF47413">
    <property type="entry name" value="lambda repressor-like DNA-binding domains"/>
    <property type="match status" value="1"/>
</dbReference>
<keyword evidence="2" id="KW-1185">Reference proteome</keyword>
<dbReference type="Proteomes" id="UP001320148">
    <property type="component" value="Chromosome"/>
</dbReference>
<evidence type="ECO:0000313" key="1">
    <source>
        <dbReference type="EMBL" id="BCS94920.1"/>
    </source>
</evidence>
<evidence type="ECO:0000313" key="2">
    <source>
        <dbReference type="Proteomes" id="UP001320148"/>
    </source>
</evidence>
<proteinExistence type="predicted"/>
<protein>
    <submittedName>
        <fullName evidence="1">Uncharacterized protein</fullName>
    </submittedName>
</protein>
<name>A0ABN6EZY4_9BACT</name>